<protein>
    <submittedName>
        <fullName evidence="7">AcrR family transcriptional regulator</fullName>
    </submittedName>
</protein>
<gene>
    <name evidence="7" type="ORF">BDZ31_001625</name>
</gene>
<evidence type="ECO:0000259" key="6">
    <source>
        <dbReference type="PROSITE" id="PS50977"/>
    </source>
</evidence>
<evidence type="ECO:0000256" key="1">
    <source>
        <dbReference type="ARBA" id="ARBA00023015"/>
    </source>
</evidence>
<evidence type="ECO:0000256" key="3">
    <source>
        <dbReference type="ARBA" id="ARBA00023163"/>
    </source>
</evidence>
<keyword evidence="8" id="KW-1185">Reference proteome</keyword>
<dbReference type="InterPro" id="IPR001647">
    <property type="entry name" value="HTH_TetR"/>
</dbReference>
<dbReference type="InterPro" id="IPR050109">
    <property type="entry name" value="HTH-type_TetR-like_transc_reg"/>
</dbReference>
<dbReference type="SUPFAM" id="SSF48498">
    <property type="entry name" value="Tetracyclin repressor-like, C-terminal domain"/>
    <property type="match status" value="1"/>
</dbReference>
<dbReference type="PROSITE" id="PS50977">
    <property type="entry name" value="HTH_TETR_2"/>
    <property type="match status" value="1"/>
</dbReference>
<dbReference type="PRINTS" id="PR00455">
    <property type="entry name" value="HTHTETR"/>
</dbReference>
<feature type="region of interest" description="Disordered" evidence="5">
    <location>
        <begin position="1"/>
        <end position="44"/>
    </location>
</feature>
<dbReference type="Pfam" id="PF00440">
    <property type="entry name" value="TetR_N"/>
    <property type="match status" value="1"/>
</dbReference>
<evidence type="ECO:0000256" key="5">
    <source>
        <dbReference type="SAM" id="MobiDB-lite"/>
    </source>
</evidence>
<evidence type="ECO:0000256" key="4">
    <source>
        <dbReference type="PROSITE-ProRule" id="PRU00335"/>
    </source>
</evidence>
<dbReference type="RefSeq" id="WP_183340741.1">
    <property type="nucleotide sequence ID" value="NZ_JACHNU010000001.1"/>
</dbReference>
<keyword evidence="3" id="KW-0804">Transcription</keyword>
<dbReference type="InterPro" id="IPR049445">
    <property type="entry name" value="TetR_SbtR-like_C"/>
</dbReference>
<proteinExistence type="predicted"/>
<dbReference type="EMBL" id="JACHNU010000001">
    <property type="protein sequence ID" value="MBB4662052.1"/>
    <property type="molecule type" value="Genomic_DNA"/>
</dbReference>
<keyword evidence="2 4" id="KW-0238">DNA-binding</keyword>
<dbReference type="Proteomes" id="UP000585272">
    <property type="component" value="Unassembled WGS sequence"/>
</dbReference>
<dbReference type="Pfam" id="PF21597">
    <property type="entry name" value="TetR_C_43"/>
    <property type="match status" value="1"/>
</dbReference>
<organism evidence="7 8">
    <name type="scientific">Conexibacter arvalis</name>
    <dbReference type="NCBI Taxonomy" id="912552"/>
    <lineage>
        <taxon>Bacteria</taxon>
        <taxon>Bacillati</taxon>
        <taxon>Actinomycetota</taxon>
        <taxon>Thermoleophilia</taxon>
        <taxon>Solirubrobacterales</taxon>
        <taxon>Conexibacteraceae</taxon>
        <taxon>Conexibacter</taxon>
    </lineage>
</organism>
<feature type="DNA-binding region" description="H-T-H motif" evidence="4">
    <location>
        <begin position="72"/>
        <end position="91"/>
    </location>
</feature>
<dbReference type="PANTHER" id="PTHR30055">
    <property type="entry name" value="HTH-TYPE TRANSCRIPTIONAL REGULATOR RUTR"/>
    <property type="match status" value="1"/>
</dbReference>
<feature type="domain" description="HTH tetR-type" evidence="6">
    <location>
        <begin position="50"/>
        <end position="109"/>
    </location>
</feature>
<dbReference type="GO" id="GO:0003700">
    <property type="term" value="F:DNA-binding transcription factor activity"/>
    <property type="evidence" value="ECO:0007669"/>
    <property type="project" value="TreeGrafter"/>
</dbReference>
<evidence type="ECO:0000313" key="7">
    <source>
        <dbReference type="EMBL" id="MBB4662052.1"/>
    </source>
</evidence>
<dbReference type="InterPro" id="IPR036271">
    <property type="entry name" value="Tet_transcr_reg_TetR-rel_C_sf"/>
</dbReference>
<dbReference type="GO" id="GO:0000976">
    <property type="term" value="F:transcription cis-regulatory region binding"/>
    <property type="evidence" value="ECO:0007669"/>
    <property type="project" value="TreeGrafter"/>
</dbReference>
<keyword evidence="1" id="KW-0805">Transcription regulation</keyword>
<evidence type="ECO:0000256" key="2">
    <source>
        <dbReference type="ARBA" id="ARBA00023125"/>
    </source>
</evidence>
<dbReference type="SUPFAM" id="SSF46689">
    <property type="entry name" value="Homeodomain-like"/>
    <property type="match status" value="1"/>
</dbReference>
<name>A0A840IBL1_9ACTN</name>
<dbReference type="Gene3D" id="1.10.357.10">
    <property type="entry name" value="Tetracycline Repressor, domain 2"/>
    <property type="match status" value="1"/>
</dbReference>
<feature type="compositionally biased region" description="Low complexity" evidence="5">
    <location>
        <begin position="9"/>
        <end position="23"/>
    </location>
</feature>
<evidence type="ECO:0000313" key="8">
    <source>
        <dbReference type="Proteomes" id="UP000585272"/>
    </source>
</evidence>
<dbReference type="PANTHER" id="PTHR30055:SF234">
    <property type="entry name" value="HTH-TYPE TRANSCRIPTIONAL REGULATOR BETI"/>
    <property type="match status" value="1"/>
</dbReference>
<sequence>MSTPPAIPEPEAGATAPDATTPDALHDPQADATAPPGPCPAARPLRADAARNRLKVLDAARAAFAQDGRDAQMDDIARRAGVGVGTVYRHFPTKESLAQAMVQQRFEQILAFIRDELLVDPDPWRALERSFEFCGSMQERDRGYAELVASVAGSGPLVGGGPVGPAGDQVEEMLDLTEQLLARAHAAGVVRADLKATDMPPFYAALASIVQAGVVNWRRYVAIVLDGLRARPGERDG</sequence>
<dbReference type="InterPro" id="IPR009057">
    <property type="entry name" value="Homeodomain-like_sf"/>
</dbReference>
<reference evidence="7 8" key="1">
    <citation type="submission" date="2020-08" db="EMBL/GenBank/DDBJ databases">
        <title>Genomic Encyclopedia of Archaeal and Bacterial Type Strains, Phase II (KMG-II): from individual species to whole genera.</title>
        <authorList>
            <person name="Goeker M."/>
        </authorList>
    </citation>
    <scope>NUCLEOTIDE SEQUENCE [LARGE SCALE GENOMIC DNA]</scope>
    <source>
        <strain evidence="7 8">DSM 23288</strain>
    </source>
</reference>
<comment type="caution">
    <text evidence="7">The sequence shown here is derived from an EMBL/GenBank/DDBJ whole genome shotgun (WGS) entry which is preliminary data.</text>
</comment>
<dbReference type="AlphaFoldDB" id="A0A840IBL1"/>
<accession>A0A840IBL1</accession>